<comment type="similarity">
    <text evidence="7">Belongs to the binding-protein-dependent transport system permease family.</text>
</comment>
<evidence type="ECO:0000256" key="4">
    <source>
        <dbReference type="ARBA" id="ARBA00022692"/>
    </source>
</evidence>
<feature type="transmembrane region" description="Helical" evidence="7">
    <location>
        <begin position="224"/>
        <end position="247"/>
    </location>
</feature>
<feature type="domain" description="ABC transmembrane type-1" evidence="8">
    <location>
        <begin position="74"/>
        <end position="288"/>
    </location>
</feature>
<comment type="subcellular location">
    <subcellularLocation>
        <location evidence="1 7">Cell membrane</location>
        <topology evidence="1 7">Multi-pass membrane protein</topology>
    </subcellularLocation>
</comment>
<sequence>MRRQRAGIVERQKRRLVIPFLLPVLAVYGFFMLYPAFSTFYVAVTDWDGVKVPNFVGLGNFTELASDRLFRSTIGNTVMFTVLGALILFPAALFFAAVTQKLRGGKFYRFLILAPVALSVTTAALLWKFLLNPTFGFIPEALRLVGLDGLADFELLGSTSTAMLMVVLATVWHGVGIWTMLFSAALERVPAELREAAMLDGASAWQTFRYVIWPLIWDVTRTLLILWMIQGLQTFAFIIAMTGGGPLKSTEVIGTYLYSVAFSEGRFGYAAAIAVVLFGAILVLTLAVNRFSRRESEQY</sequence>
<evidence type="ECO:0000256" key="3">
    <source>
        <dbReference type="ARBA" id="ARBA00022475"/>
    </source>
</evidence>
<dbReference type="SUPFAM" id="SSF161098">
    <property type="entry name" value="MetI-like"/>
    <property type="match status" value="1"/>
</dbReference>
<keyword evidence="4 7" id="KW-0812">Transmembrane</keyword>
<feature type="transmembrane region" description="Helical" evidence="7">
    <location>
        <begin position="267"/>
        <end position="288"/>
    </location>
</feature>
<keyword evidence="6 7" id="KW-0472">Membrane</keyword>
<evidence type="ECO:0000259" key="8">
    <source>
        <dbReference type="PROSITE" id="PS50928"/>
    </source>
</evidence>
<keyword evidence="3" id="KW-1003">Cell membrane</keyword>
<keyword evidence="10" id="KW-1185">Reference proteome</keyword>
<dbReference type="PROSITE" id="PS50928">
    <property type="entry name" value="ABC_TM1"/>
    <property type="match status" value="1"/>
</dbReference>
<evidence type="ECO:0000256" key="1">
    <source>
        <dbReference type="ARBA" id="ARBA00004651"/>
    </source>
</evidence>
<protein>
    <submittedName>
        <fullName evidence="9">Sugar ABC transporter permease</fullName>
    </submittedName>
</protein>
<reference evidence="9" key="2">
    <citation type="submission" date="2022-09" db="EMBL/GenBank/DDBJ databases">
        <title>Biosynthetic gene clusters of Dactylosporangioum fulvum.</title>
        <authorList>
            <person name="Caradec T."/>
        </authorList>
    </citation>
    <scope>NUCLEOTIDE SEQUENCE</scope>
    <source>
        <strain evidence="9">NRRL B-16292</strain>
    </source>
</reference>
<evidence type="ECO:0000256" key="5">
    <source>
        <dbReference type="ARBA" id="ARBA00022989"/>
    </source>
</evidence>
<dbReference type="InterPro" id="IPR035906">
    <property type="entry name" value="MetI-like_sf"/>
</dbReference>
<accession>A0ABY5W5H4</accession>
<keyword evidence="2 7" id="KW-0813">Transport</keyword>
<dbReference type="PANTHER" id="PTHR30193">
    <property type="entry name" value="ABC TRANSPORTER PERMEASE PROTEIN"/>
    <property type="match status" value="1"/>
</dbReference>
<dbReference type="Proteomes" id="UP001059617">
    <property type="component" value="Chromosome"/>
</dbReference>
<evidence type="ECO:0000256" key="6">
    <source>
        <dbReference type="ARBA" id="ARBA00023136"/>
    </source>
</evidence>
<dbReference type="PANTHER" id="PTHR30193:SF41">
    <property type="entry name" value="DIACETYLCHITOBIOSE UPTAKE SYSTEM PERMEASE PROTEIN NGCF"/>
    <property type="match status" value="1"/>
</dbReference>
<dbReference type="Gene3D" id="1.10.3720.10">
    <property type="entry name" value="MetI-like"/>
    <property type="match status" value="1"/>
</dbReference>
<evidence type="ECO:0000256" key="7">
    <source>
        <dbReference type="RuleBase" id="RU363032"/>
    </source>
</evidence>
<feature type="transmembrane region" description="Helical" evidence="7">
    <location>
        <begin position="162"/>
        <end position="186"/>
    </location>
</feature>
<feature type="transmembrane region" description="Helical" evidence="7">
    <location>
        <begin position="20"/>
        <end position="44"/>
    </location>
</feature>
<dbReference type="RefSeq" id="WP_259863392.1">
    <property type="nucleotide sequence ID" value="NZ_BAAAST010000006.1"/>
</dbReference>
<feature type="transmembrane region" description="Helical" evidence="7">
    <location>
        <begin position="110"/>
        <end position="130"/>
    </location>
</feature>
<gene>
    <name evidence="9" type="ORF">Dfulv_14110</name>
</gene>
<feature type="transmembrane region" description="Helical" evidence="7">
    <location>
        <begin position="78"/>
        <end position="98"/>
    </location>
</feature>
<dbReference type="CDD" id="cd06261">
    <property type="entry name" value="TM_PBP2"/>
    <property type="match status" value="1"/>
</dbReference>
<name>A0ABY5W5H4_9ACTN</name>
<dbReference type="Pfam" id="PF00528">
    <property type="entry name" value="BPD_transp_1"/>
    <property type="match status" value="1"/>
</dbReference>
<dbReference type="EMBL" id="CP073720">
    <property type="protein sequence ID" value="UWP85297.1"/>
    <property type="molecule type" value="Genomic_DNA"/>
</dbReference>
<evidence type="ECO:0000313" key="9">
    <source>
        <dbReference type="EMBL" id="UWP85297.1"/>
    </source>
</evidence>
<evidence type="ECO:0000256" key="2">
    <source>
        <dbReference type="ARBA" id="ARBA00022448"/>
    </source>
</evidence>
<reference evidence="9" key="1">
    <citation type="submission" date="2021-04" db="EMBL/GenBank/DDBJ databases">
        <authorList>
            <person name="Hartkoorn R.C."/>
            <person name="Beaudoing E."/>
            <person name="Hot D."/>
        </authorList>
    </citation>
    <scope>NUCLEOTIDE SEQUENCE</scope>
    <source>
        <strain evidence="9">NRRL B-16292</strain>
    </source>
</reference>
<dbReference type="InterPro" id="IPR000515">
    <property type="entry name" value="MetI-like"/>
</dbReference>
<organism evidence="9 10">
    <name type="scientific">Dactylosporangium fulvum</name>
    <dbReference type="NCBI Taxonomy" id="53359"/>
    <lineage>
        <taxon>Bacteria</taxon>
        <taxon>Bacillati</taxon>
        <taxon>Actinomycetota</taxon>
        <taxon>Actinomycetes</taxon>
        <taxon>Micromonosporales</taxon>
        <taxon>Micromonosporaceae</taxon>
        <taxon>Dactylosporangium</taxon>
    </lineage>
</organism>
<dbReference type="InterPro" id="IPR051393">
    <property type="entry name" value="ABC_transporter_permease"/>
</dbReference>
<proteinExistence type="inferred from homology"/>
<evidence type="ECO:0000313" key="10">
    <source>
        <dbReference type="Proteomes" id="UP001059617"/>
    </source>
</evidence>
<keyword evidence="5 7" id="KW-1133">Transmembrane helix</keyword>